<feature type="domain" description="Tetrapyrrole biosynthesis uroporphyrinogen III synthase" evidence="10">
    <location>
        <begin position="27"/>
        <end position="245"/>
    </location>
</feature>
<dbReference type="InterPro" id="IPR036108">
    <property type="entry name" value="4pyrrol_syn_uPrphyn_synt_sf"/>
</dbReference>
<evidence type="ECO:0000256" key="5">
    <source>
        <dbReference type="ARBA" id="ARBA00023244"/>
    </source>
</evidence>
<dbReference type="Gene3D" id="3.40.50.10090">
    <property type="match status" value="2"/>
</dbReference>
<keyword evidence="4 9" id="KW-0456">Lyase</keyword>
<comment type="caution">
    <text evidence="11">The sequence shown here is derived from an EMBL/GenBank/DDBJ whole genome shotgun (WGS) entry which is preliminary data.</text>
</comment>
<dbReference type="SUPFAM" id="SSF69618">
    <property type="entry name" value="HemD-like"/>
    <property type="match status" value="1"/>
</dbReference>
<dbReference type="RefSeq" id="WP_149600965.1">
    <property type="nucleotide sequence ID" value="NZ_VTUU01000007.1"/>
</dbReference>
<evidence type="ECO:0000256" key="9">
    <source>
        <dbReference type="RuleBase" id="RU366031"/>
    </source>
</evidence>
<evidence type="ECO:0000256" key="8">
    <source>
        <dbReference type="ARBA" id="ARBA00048617"/>
    </source>
</evidence>
<sequence length="270" mass="29545">MATPRAEMPSLECRRVLICRPEPEASRLATLFSASGADVRVMPLIDRQPLPETPERRTLILDLDQFSHIIAVSPYAARLLLDELDTWWPQVPSGIRWYAVGAGTARVFSEYGISTRKPARGWTSEALLALPSLTAMNGERVLLARGEDGRELIRQTLESRGARVTVLPLYRRLFPDYTAHQVNEILGKFAPEAIVTLSGETLQNLIALCAKSGHNLYDRLLIVPADRVAEQARSAGFRHICIPDSLADKDIMASVAAHLGAGDGGAGQAK</sequence>
<evidence type="ECO:0000256" key="2">
    <source>
        <dbReference type="ARBA" id="ARBA00008133"/>
    </source>
</evidence>
<dbReference type="InterPro" id="IPR003754">
    <property type="entry name" value="4pyrrol_synth_uPrphyn_synth"/>
</dbReference>
<protein>
    <recommendedName>
        <fullName evidence="7 9">Uroporphyrinogen-III synthase</fullName>
        <ecNumber evidence="3 9">4.2.1.75</ecNumber>
    </recommendedName>
</protein>
<evidence type="ECO:0000313" key="11">
    <source>
        <dbReference type="EMBL" id="KAA1172384.1"/>
    </source>
</evidence>
<comment type="pathway">
    <text evidence="1 9">Porphyrin-containing compound metabolism; protoporphyrin-IX biosynthesis; coproporphyrinogen-III from 5-aminolevulinate: step 3/4.</text>
</comment>
<dbReference type="PANTHER" id="PTHR38042">
    <property type="entry name" value="UROPORPHYRINOGEN-III SYNTHASE, CHLOROPLASTIC"/>
    <property type="match status" value="1"/>
</dbReference>
<dbReference type="AlphaFoldDB" id="A0A5B0VD45"/>
<dbReference type="EC" id="4.2.1.75" evidence="3 9"/>
<dbReference type="Proteomes" id="UP000323161">
    <property type="component" value="Unassembled WGS sequence"/>
</dbReference>
<reference evidence="11 12" key="1">
    <citation type="submission" date="2019-08" db="EMBL/GenBank/DDBJ databases">
        <title>Marinobacter ZYF650 sp. nov., a marine bacterium isolated from seawater of the Mariana trench.</title>
        <authorList>
            <person name="Ahmad W."/>
        </authorList>
    </citation>
    <scope>NUCLEOTIDE SEQUENCE [LARGE SCALE GENOMIC DNA]</scope>
    <source>
        <strain evidence="11 12">ZYF650</strain>
    </source>
</reference>
<name>A0A5B0VD45_9GAMM</name>
<dbReference type="GO" id="GO:0006782">
    <property type="term" value="P:protoporphyrinogen IX biosynthetic process"/>
    <property type="evidence" value="ECO:0007669"/>
    <property type="project" value="UniProtKB-UniRule"/>
</dbReference>
<keyword evidence="12" id="KW-1185">Reference proteome</keyword>
<comment type="function">
    <text evidence="6 9">Catalyzes cyclization of the linear tetrapyrrole, hydroxymethylbilane, to the macrocyclic uroporphyrinogen III.</text>
</comment>
<dbReference type="GO" id="GO:0006780">
    <property type="term" value="P:uroporphyrinogen III biosynthetic process"/>
    <property type="evidence" value="ECO:0007669"/>
    <property type="project" value="UniProtKB-UniRule"/>
</dbReference>
<accession>A0A5B0VD45</accession>
<keyword evidence="5 9" id="KW-0627">Porphyrin biosynthesis</keyword>
<evidence type="ECO:0000313" key="12">
    <source>
        <dbReference type="Proteomes" id="UP000323161"/>
    </source>
</evidence>
<dbReference type="CDD" id="cd06578">
    <property type="entry name" value="HemD"/>
    <property type="match status" value="1"/>
</dbReference>
<evidence type="ECO:0000256" key="4">
    <source>
        <dbReference type="ARBA" id="ARBA00023239"/>
    </source>
</evidence>
<comment type="catalytic activity">
    <reaction evidence="8 9">
        <text>hydroxymethylbilane = uroporphyrinogen III + H2O</text>
        <dbReference type="Rhea" id="RHEA:18965"/>
        <dbReference type="ChEBI" id="CHEBI:15377"/>
        <dbReference type="ChEBI" id="CHEBI:57308"/>
        <dbReference type="ChEBI" id="CHEBI:57845"/>
        <dbReference type="EC" id="4.2.1.75"/>
    </reaction>
</comment>
<dbReference type="InterPro" id="IPR039793">
    <property type="entry name" value="UROS/Hem4"/>
</dbReference>
<proteinExistence type="inferred from homology"/>
<evidence type="ECO:0000256" key="3">
    <source>
        <dbReference type="ARBA" id="ARBA00013109"/>
    </source>
</evidence>
<evidence type="ECO:0000259" key="10">
    <source>
        <dbReference type="Pfam" id="PF02602"/>
    </source>
</evidence>
<gene>
    <name evidence="11" type="ORF">FWJ25_14450</name>
</gene>
<evidence type="ECO:0000256" key="6">
    <source>
        <dbReference type="ARBA" id="ARBA00037589"/>
    </source>
</evidence>
<evidence type="ECO:0000256" key="1">
    <source>
        <dbReference type="ARBA" id="ARBA00004772"/>
    </source>
</evidence>
<organism evidence="11 12">
    <name type="scientific">Marinobacter salinexigens</name>
    <dbReference type="NCBI Taxonomy" id="2919747"/>
    <lineage>
        <taxon>Bacteria</taxon>
        <taxon>Pseudomonadati</taxon>
        <taxon>Pseudomonadota</taxon>
        <taxon>Gammaproteobacteria</taxon>
        <taxon>Pseudomonadales</taxon>
        <taxon>Marinobacteraceae</taxon>
        <taxon>Marinobacter</taxon>
    </lineage>
</organism>
<comment type="similarity">
    <text evidence="2 9">Belongs to the uroporphyrinogen-III synthase family.</text>
</comment>
<dbReference type="GO" id="GO:0004852">
    <property type="term" value="F:uroporphyrinogen-III synthase activity"/>
    <property type="evidence" value="ECO:0007669"/>
    <property type="project" value="UniProtKB-UniRule"/>
</dbReference>
<dbReference type="EMBL" id="VTUU01000007">
    <property type="protein sequence ID" value="KAA1172384.1"/>
    <property type="molecule type" value="Genomic_DNA"/>
</dbReference>
<evidence type="ECO:0000256" key="7">
    <source>
        <dbReference type="ARBA" id="ARBA00040167"/>
    </source>
</evidence>
<dbReference type="PANTHER" id="PTHR38042:SF1">
    <property type="entry name" value="UROPORPHYRINOGEN-III SYNTHASE, CHLOROPLASTIC"/>
    <property type="match status" value="1"/>
</dbReference>
<dbReference type="UniPathway" id="UPA00251">
    <property type="reaction ID" value="UER00320"/>
</dbReference>
<dbReference type="Pfam" id="PF02602">
    <property type="entry name" value="HEM4"/>
    <property type="match status" value="1"/>
</dbReference>